<dbReference type="InterPro" id="IPR036188">
    <property type="entry name" value="FAD/NAD-bd_sf"/>
</dbReference>
<dbReference type="InterPro" id="IPR050315">
    <property type="entry name" value="FAD-oxidoreductase_2"/>
</dbReference>
<sequence>MHDVIVIGGGNAALCAALTAREAGASVLLLEAAPKEWRGGNSQHTRNLRCMHDAPQDVLIDAYPEEEYWQDLLKVTAGKTNEHLARLVIRSTATCRDWMRKHGVNFQPPLSGALHVARTNAFFMGGGKALVNAYFRSAQDLGVEIRYNTKITQVIIEEGVFKSVVAEDGTRFEGASCVLAAGGFESNREWLKEAWGQNENGEWPADNFIIRGTRFNQGNLLKFMIDQGADIIGDPSQSHCVAVDARAPLYDGGICTRIDCVSLGIVVNKNAERFYDEGEDFWPKRYAIWGRLVAKQPNQIAYSIIDSKSVGRFMPPVFEGTKANTIEELAEKLSLDVATLSKTVADYNLACVKGEFNHTVLDNCHTENLTPAKTHWAVPLDQPPFYAYALRPGITFTYLGLKVEDDAAVRFNNKPSPNLYVAGEMMAGNVLGQGYTAGVGMSIGTTFGRIAGKNAAKAAFKQGV</sequence>
<evidence type="ECO:0000313" key="7">
    <source>
        <dbReference type="Proteomes" id="UP000262257"/>
    </source>
</evidence>
<evidence type="ECO:0000313" key="6">
    <source>
        <dbReference type="EMBL" id="HCM31329.1"/>
    </source>
</evidence>
<evidence type="ECO:0000256" key="2">
    <source>
        <dbReference type="ARBA" id="ARBA00022630"/>
    </source>
</evidence>
<dbReference type="Pfam" id="PF00890">
    <property type="entry name" value="FAD_binding_2"/>
    <property type="match status" value="1"/>
</dbReference>
<dbReference type="Gene3D" id="3.50.50.60">
    <property type="entry name" value="FAD/NAD(P)-binding domain"/>
    <property type="match status" value="1"/>
</dbReference>
<reference evidence="6 7" key="1">
    <citation type="journal article" date="2018" name="Nat. Biotechnol.">
        <title>A standardized bacterial taxonomy based on genome phylogeny substantially revises the tree of life.</title>
        <authorList>
            <person name="Parks D.H."/>
            <person name="Chuvochina M."/>
            <person name="Waite D.W."/>
            <person name="Rinke C."/>
            <person name="Skarshewski A."/>
            <person name="Chaumeil P.A."/>
            <person name="Hugenholtz P."/>
        </authorList>
    </citation>
    <scope>NUCLEOTIDE SEQUENCE [LARGE SCALE GENOMIC DNA]</scope>
    <source>
        <strain evidence="6">UBA10045</strain>
    </source>
</reference>
<keyword evidence="4" id="KW-0560">Oxidoreductase</keyword>
<dbReference type="EMBL" id="DPXL01000086">
    <property type="protein sequence ID" value="HCM31329.1"/>
    <property type="molecule type" value="Genomic_DNA"/>
</dbReference>
<dbReference type="PANTHER" id="PTHR43400:SF7">
    <property type="entry name" value="FAD-DEPENDENT OXIDOREDUCTASE 2 FAD BINDING DOMAIN-CONTAINING PROTEIN"/>
    <property type="match status" value="1"/>
</dbReference>
<proteinExistence type="predicted"/>
<dbReference type="InterPro" id="IPR027477">
    <property type="entry name" value="Succ_DH/fumarate_Rdtase_cat_sf"/>
</dbReference>
<gene>
    <name evidence="6" type="primary">cobZ</name>
    <name evidence="6" type="ORF">DIC32_06955</name>
</gene>
<dbReference type="AlphaFoldDB" id="A0A3D3FZY4"/>
<dbReference type="GO" id="GO:0016491">
    <property type="term" value="F:oxidoreductase activity"/>
    <property type="evidence" value="ECO:0007669"/>
    <property type="project" value="UniProtKB-KW"/>
</dbReference>
<dbReference type="PANTHER" id="PTHR43400">
    <property type="entry name" value="FUMARATE REDUCTASE"/>
    <property type="match status" value="1"/>
</dbReference>
<keyword evidence="3" id="KW-0274">FAD</keyword>
<dbReference type="InterPro" id="IPR003953">
    <property type="entry name" value="FAD-dep_OxRdtase_2_FAD-bd"/>
</dbReference>
<dbReference type="SUPFAM" id="SSF51905">
    <property type="entry name" value="FAD/NAD(P)-binding domain"/>
    <property type="match status" value="1"/>
</dbReference>
<dbReference type="Proteomes" id="UP000262257">
    <property type="component" value="Unassembled WGS sequence"/>
</dbReference>
<comment type="caution">
    <text evidence="6">The sequence shown here is derived from an EMBL/GenBank/DDBJ whole genome shotgun (WGS) entry which is preliminary data.</text>
</comment>
<evidence type="ECO:0000259" key="5">
    <source>
        <dbReference type="Pfam" id="PF00890"/>
    </source>
</evidence>
<dbReference type="NCBIfam" id="TIGR02485">
    <property type="entry name" value="CobZ_N-term"/>
    <property type="match status" value="1"/>
</dbReference>
<evidence type="ECO:0000256" key="4">
    <source>
        <dbReference type="ARBA" id="ARBA00023002"/>
    </source>
</evidence>
<keyword evidence="2" id="KW-0285">Flavoprotein</keyword>
<protein>
    <submittedName>
        <fullName evidence="6">FAD-dependent tricarballylate dehydrogenase TcuA</fullName>
    </submittedName>
</protein>
<comment type="cofactor">
    <cofactor evidence="1">
        <name>FAD</name>
        <dbReference type="ChEBI" id="CHEBI:57692"/>
    </cofactor>
</comment>
<evidence type="ECO:0000256" key="1">
    <source>
        <dbReference type="ARBA" id="ARBA00001974"/>
    </source>
</evidence>
<feature type="domain" description="FAD-dependent oxidoreductase 2 FAD-binding" evidence="5">
    <location>
        <begin position="3"/>
        <end position="431"/>
    </location>
</feature>
<dbReference type="InterPro" id="IPR012831">
    <property type="entry name" value="CobZ"/>
</dbReference>
<evidence type="ECO:0000256" key="3">
    <source>
        <dbReference type="ARBA" id="ARBA00022827"/>
    </source>
</evidence>
<dbReference type="SUPFAM" id="SSF56425">
    <property type="entry name" value="Succinate dehydrogenase/fumarate reductase flavoprotein, catalytic domain"/>
    <property type="match status" value="1"/>
</dbReference>
<accession>A0A3D3FZY4</accession>
<dbReference type="Gene3D" id="3.90.700.10">
    <property type="entry name" value="Succinate dehydrogenase/fumarate reductase flavoprotein, catalytic domain"/>
    <property type="match status" value="1"/>
</dbReference>
<organism evidence="6 7">
    <name type="scientific">Acinetobacter radioresistens</name>
    <dbReference type="NCBI Taxonomy" id="40216"/>
    <lineage>
        <taxon>Bacteria</taxon>
        <taxon>Pseudomonadati</taxon>
        <taxon>Pseudomonadota</taxon>
        <taxon>Gammaproteobacteria</taxon>
        <taxon>Moraxellales</taxon>
        <taxon>Moraxellaceae</taxon>
        <taxon>Acinetobacter</taxon>
    </lineage>
</organism>
<name>A0A3D3FZY4_ACIRA</name>
<dbReference type="NCBIfam" id="NF006130">
    <property type="entry name" value="PRK08274.1"/>
    <property type="match status" value="1"/>
</dbReference>